<dbReference type="Proteomes" id="UP001596505">
    <property type="component" value="Unassembled WGS sequence"/>
</dbReference>
<dbReference type="RefSeq" id="WP_380962866.1">
    <property type="nucleotide sequence ID" value="NZ_JBHTCO010000002.1"/>
</dbReference>
<proteinExistence type="predicted"/>
<gene>
    <name evidence="1" type="ORF">ACFQRG_01380</name>
</gene>
<protein>
    <submittedName>
        <fullName evidence="1">Uncharacterized protein</fullName>
    </submittedName>
</protein>
<organism evidence="1 2">
    <name type="scientific">Scopulibacillus cellulosilyticus</name>
    <dbReference type="NCBI Taxonomy" id="2665665"/>
    <lineage>
        <taxon>Bacteria</taxon>
        <taxon>Bacillati</taxon>
        <taxon>Bacillota</taxon>
        <taxon>Bacilli</taxon>
        <taxon>Bacillales</taxon>
        <taxon>Sporolactobacillaceae</taxon>
        <taxon>Scopulibacillus</taxon>
    </lineage>
</organism>
<reference evidence="2" key="1">
    <citation type="journal article" date="2019" name="Int. J. Syst. Evol. Microbiol.">
        <title>The Global Catalogue of Microorganisms (GCM) 10K type strain sequencing project: providing services to taxonomists for standard genome sequencing and annotation.</title>
        <authorList>
            <consortium name="The Broad Institute Genomics Platform"/>
            <consortium name="The Broad Institute Genome Sequencing Center for Infectious Disease"/>
            <person name="Wu L."/>
            <person name="Ma J."/>
        </authorList>
    </citation>
    <scope>NUCLEOTIDE SEQUENCE [LARGE SCALE GENOMIC DNA]</scope>
    <source>
        <strain evidence="2">CGMCC 1.16305</strain>
    </source>
</reference>
<sequence>MLKDKLKDEKSSENEEKLHNIFEEDVDFPTYVYLNTPIIHIDDQNDD</sequence>
<evidence type="ECO:0000313" key="2">
    <source>
        <dbReference type="Proteomes" id="UP001596505"/>
    </source>
</evidence>
<keyword evidence="2" id="KW-1185">Reference proteome</keyword>
<dbReference type="EMBL" id="JBHTCO010000002">
    <property type="protein sequence ID" value="MFC7391644.1"/>
    <property type="molecule type" value="Genomic_DNA"/>
</dbReference>
<comment type="caution">
    <text evidence="1">The sequence shown here is derived from an EMBL/GenBank/DDBJ whole genome shotgun (WGS) entry which is preliminary data.</text>
</comment>
<accession>A0ABW2PQG1</accession>
<name>A0ABW2PQG1_9BACL</name>
<evidence type="ECO:0000313" key="1">
    <source>
        <dbReference type="EMBL" id="MFC7391644.1"/>
    </source>
</evidence>